<evidence type="ECO:0000313" key="2">
    <source>
        <dbReference type="Proteomes" id="UP000321408"/>
    </source>
</evidence>
<organism evidence="1 2">
    <name type="scientific">Promethearchaeum syntrophicum</name>
    <dbReference type="NCBI Taxonomy" id="2594042"/>
    <lineage>
        <taxon>Archaea</taxon>
        <taxon>Promethearchaeati</taxon>
        <taxon>Promethearchaeota</taxon>
        <taxon>Promethearchaeia</taxon>
        <taxon>Promethearchaeales</taxon>
        <taxon>Promethearchaeaceae</taxon>
        <taxon>Promethearchaeum</taxon>
    </lineage>
</organism>
<reference evidence="1 2" key="2">
    <citation type="journal article" date="2024" name="Int. J. Syst. Evol. Microbiol.">
        <title>Promethearchaeum syntrophicum gen. nov., sp. nov., an anaerobic, obligately syntrophic archaeon, the first isolate of the lineage 'Asgard' archaea, and proposal of the new archaeal phylum Promethearchaeota phyl. nov. and kingdom Promethearchaeati regn. nov.</title>
        <authorList>
            <person name="Imachi H."/>
            <person name="Nobu M.K."/>
            <person name="Kato S."/>
            <person name="Takaki Y."/>
            <person name="Miyazaki M."/>
            <person name="Miyata M."/>
            <person name="Ogawara M."/>
            <person name="Saito Y."/>
            <person name="Sakai S."/>
            <person name="Tahara Y.O."/>
            <person name="Takano Y."/>
            <person name="Tasumi E."/>
            <person name="Uematsu K."/>
            <person name="Yoshimura T."/>
            <person name="Itoh T."/>
            <person name="Ohkuma M."/>
            <person name="Takai K."/>
        </authorList>
    </citation>
    <scope>NUCLEOTIDE SEQUENCE [LARGE SCALE GENOMIC DNA]</scope>
    <source>
        <strain evidence="1 2">MK-D1</strain>
    </source>
</reference>
<accession>A0A5B9DCS2</accession>
<dbReference type="Proteomes" id="UP000321408">
    <property type="component" value="Chromosome"/>
</dbReference>
<name>A0A5B9DCS2_9ARCH</name>
<dbReference type="RefSeq" id="WP_147663929.1">
    <property type="nucleotide sequence ID" value="NZ_CP042905.2"/>
</dbReference>
<protein>
    <submittedName>
        <fullName evidence="1">Uncharacterized protein</fullName>
    </submittedName>
</protein>
<keyword evidence="2" id="KW-1185">Reference proteome</keyword>
<dbReference type="AlphaFoldDB" id="A0A5B9DCS2"/>
<proteinExistence type="predicted"/>
<evidence type="ECO:0000313" key="1">
    <source>
        <dbReference type="EMBL" id="QEE17008.1"/>
    </source>
</evidence>
<dbReference type="EMBL" id="CP042905">
    <property type="protein sequence ID" value="QEE17008.1"/>
    <property type="molecule type" value="Genomic_DNA"/>
</dbReference>
<dbReference type="KEGG" id="psyt:DSAG12_02840"/>
<reference evidence="1 2" key="1">
    <citation type="journal article" date="2020" name="Nature">
        <title>Isolation of an archaeon at the prokaryote-eukaryote interface.</title>
        <authorList>
            <person name="Imachi H."/>
            <person name="Nobu M.K."/>
            <person name="Nakahara N."/>
            <person name="Morono Y."/>
            <person name="Ogawara M."/>
            <person name="Takaki Y."/>
            <person name="Takano Y."/>
            <person name="Uematsu K."/>
            <person name="Ikuta T."/>
            <person name="Ito M."/>
            <person name="Matsui Y."/>
            <person name="Miyazaki M."/>
            <person name="Murata K."/>
            <person name="Saito Y."/>
            <person name="Sakai S."/>
            <person name="Song C."/>
            <person name="Tasumi E."/>
            <person name="Yamanaka Y."/>
            <person name="Yamaguchi T."/>
            <person name="Kamagata Y."/>
            <person name="Tamaki H."/>
            <person name="Takai K."/>
        </authorList>
    </citation>
    <scope>NUCLEOTIDE SEQUENCE [LARGE SCALE GENOMIC DNA]</scope>
    <source>
        <strain evidence="1 2">MK-D1</strain>
    </source>
</reference>
<dbReference type="GeneID" id="41330819"/>
<gene>
    <name evidence="1" type="ORF">DSAG12_02840</name>
</gene>
<sequence length="84" mass="9893">MSANNISSKKIEDLAYKISQKDLTYDQFVWKLAKNTLKLENGIDPDQDLIREIAQAINNQHLSLEKLHWLIAEKILLYKNKFDY</sequence>